<protein>
    <recommendedName>
        <fullName evidence="1">DUF6535 domain-containing protein</fullName>
    </recommendedName>
</protein>
<organism evidence="2 3">
    <name type="scientific">Cerrena zonata</name>
    <dbReference type="NCBI Taxonomy" id="2478898"/>
    <lineage>
        <taxon>Eukaryota</taxon>
        <taxon>Fungi</taxon>
        <taxon>Dikarya</taxon>
        <taxon>Basidiomycota</taxon>
        <taxon>Agaricomycotina</taxon>
        <taxon>Agaricomycetes</taxon>
        <taxon>Polyporales</taxon>
        <taxon>Cerrenaceae</taxon>
        <taxon>Cerrena</taxon>
    </lineage>
</organism>
<reference evidence="2 3" key="1">
    <citation type="submission" date="2022-09" db="EMBL/GenBank/DDBJ databases">
        <authorList>
            <person name="Palmer J.M."/>
        </authorList>
    </citation>
    <scope>NUCLEOTIDE SEQUENCE [LARGE SCALE GENOMIC DNA]</scope>
    <source>
        <strain evidence="2 3">DSM 7382</strain>
    </source>
</reference>
<evidence type="ECO:0000313" key="3">
    <source>
        <dbReference type="Proteomes" id="UP001385951"/>
    </source>
</evidence>
<feature type="domain" description="DUF6535" evidence="1">
    <location>
        <begin position="81"/>
        <end position="210"/>
    </location>
</feature>
<keyword evidence="3" id="KW-1185">Reference proteome</keyword>
<accession>A0AAW0FSW3</accession>
<evidence type="ECO:0000313" key="2">
    <source>
        <dbReference type="EMBL" id="KAK7684420.1"/>
    </source>
</evidence>
<evidence type="ECO:0000259" key="1">
    <source>
        <dbReference type="Pfam" id="PF20153"/>
    </source>
</evidence>
<comment type="caution">
    <text evidence="2">The sequence shown here is derived from an EMBL/GenBank/DDBJ whole genome shotgun (WGS) entry which is preliminary data.</text>
</comment>
<sequence>MQDELQYEPSKVEPKDKQSNTGAILQGIHLVKFYLPHLLPPKLELCLFLPIAFHLSTMILSTRREKIVLAEYVIELERTGWAQLYDLVRRFDKDRVEDVKEDIDLLLVFAGLFSAVVTAFIIETYEDLQPQPDDTSAQVFLHIFAQIASLSLNGNFINSTITSFTPTLLPIPRSSILINTLWSSSLVVSSLHPSGILLKQWFHDFSRTKHMIRRNNSSFGSSVNAGWRGGRSLDHRFITSSPPPTRSSPVLYWIFPLFL</sequence>
<proteinExistence type="predicted"/>
<gene>
    <name evidence="2" type="ORF">QCA50_012367</name>
</gene>
<dbReference type="InterPro" id="IPR045338">
    <property type="entry name" value="DUF6535"/>
</dbReference>
<dbReference type="AlphaFoldDB" id="A0AAW0FSW3"/>
<name>A0AAW0FSW3_9APHY</name>
<dbReference type="EMBL" id="JASBNA010000025">
    <property type="protein sequence ID" value="KAK7684420.1"/>
    <property type="molecule type" value="Genomic_DNA"/>
</dbReference>
<dbReference type="Pfam" id="PF20153">
    <property type="entry name" value="DUF6535"/>
    <property type="match status" value="1"/>
</dbReference>
<dbReference type="Proteomes" id="UP001385951">
    <property type="component" value="Unassembled WGS sequence"/>
</dbReference>